<sequence>LFAVAERFVATRWASVYEKHGNHQPITLTLACIASASTVWHLDVSVFPPLRLLAPILVAEILVNVTSLIPIIYCLVILPYDRNKDYRVLGYIVDFVKSKLIEMFIDELLNNMCHHCHLIIDVGCFRLLAPILVAEILVNVTSLIPIIYCLVILPYDRNKDYRVLGYIVDFDLAIFMSILPWMILLRHPPYCRKIRSMLPCAINENLDRVTEPTNVNGEAIVIHETAKIHFENLKKNWV</sequence>
<organism evidence="2 3">
    <name type="scientific">Ascaris lumbricoides</name>
    <name type="common">Giant roundworm</name>
    <dbReference type="NCBI Taxonomy" id="6252"/>
    <lineage>
        <taxon>Eukaryota</taxon>
        <taxon>Metazoa</taxon>
        <taxon>Ecdysozoa</taxon>
        <taxon>Nematoda</taxon>
        <taxon>Chromadorea</taxon>
        <taxon>Rhabditida</taxon>
        <taxon>Spirurina</taxon>
        <taxon>Ascaridomorpha</taxon>
        <taxon>Ascaridoidea</taxon>
        <taxon>Ascarididae</taxon>
        <taxon>Ascaris</taxon>
    </lineage>
</organism>
<proteinExistence type="predicted"/>
<keyword evidence="1" id="KW-0812">Transmembrane</keyword>
<accession>A0A0M3IGC3</accession>
<keyword evidence="1" id="KW-0472">Membrane</keyword>
<feature type="transmembrane region" description="Helical" evidence="1">
    <location>
        <begin position="52"/>
        <end position="78"/>
    </location>
</feature>
<evidence type="ECO:0000313" key="2">
    <source>
        <dbReference type="Proteomes" id="UP000036681"/>
    </source>
</evidence>
<dbReference type="Proteomes" id="UP000036681">
    <property type="component" value="Unplaced"/>
</dbReference>
<reference evidence="3" key="1">
    <citation type="submission" date="2017-02" db="UniProtKB">
        <authorList>
            <consortium name="WormBaseParasite"/>
        </authorList>
    </citation>
    <scope>IDENTIFICATION</scope>
</reference>
<feature type="transmembrane region" description="Helical" evidence="1">
    <location>
        <begin position="165"/>
        <end position="185"/>
    </location>
</feature>
<feature type="transmembrane region" description="Helical" evidence="1">
    <location>
        <begin position="127"/>
        <end position="153"/>
    </location>
</feature>
<keyword evidence="1" id="KW-1133">Transmembrane helix</keyword>
<dbReference type="AlphaFoldDB" id="A0A0M3IGC3"/>
<name>A0A0M3IGC3_ASCLU</name>
<keyword evidence="2" id="KW-1185">Reference proteome</keyword>
<evidence type="ECO:0000313" key="3">
    <source>
        <dbReference type="WBParaSite" id="ALUE_0001733601-mRNA-1"/>
    </source>
</evidence>
<protein>
    <submittedName>
        <fullName evidence="3">G_PROTEIN_RECEP_F1_2 domain-containing protein</fullName>
    </submittedName>
</protein>
<dbReference type="WBParaSite" id="ALUE_0001733601-mRNA-1">
    <property type="protein sequence ID" value="ALUE_0001733601-mRNA-1"/>
    <property type="gene ID" value="ALUE_0001733601"/>
</dbReference>
<evidence type="ECO:0000256" key="1">
    <source>
        <dbReference type="SAM" id="Phobius"/>
    </source>
</evidence>